<dbReference type="Proteomes" id="UP000060630">
    <property type="component" value="Unassembled WGS sequence"/>
</dbReference>
<organism evidence="1 2">
    <name type="scientific">Burkholderia ubonensis</name>
    <dbReference type="NCBI Taxonomy" id="101571"/>
    <lineage>
        <taxon>Bacteria</taxon>
        <taxon>Pseudomonadati</taxon>
        <taxon>Pseudomonadota</taxon>
        <taxon>Betaproteobacteria</taxon>
        <taxon>Burkholderiales</taxon>
        <taxon>Burkholderiaceae</taxon>
        <taxon>Burkholderia</taxon>
        <taxon>Burkholderia cepacia complex</taxon>
    </lineage>
</organism>
<dbReference type="EMBL" id="LPHD01000049">
    <property type="protein sequence ID" value="KWA83954.1"/>
    <property type="molecule type" value="Genomic_DNA"/>
</dbReference>
<gene>
    <name evidence="1" type="ORF">WL29_21545</name>
</gene>
<evidence type="ECO:0000313" key="1">
    <source>
        <dbReference type="EMBL" id="KWA83954.1"/>
    </source>
</evidence>
<accession>A0A119HFI2</accession>
<dbReference type="AlphaFoldDB" id="A0A119HFI2"/>
<comment type="caution">
    <text evidence="1">The sequence shown here is derived from an EMBL/GenBank/DDBJ whole genome shotgun (WGS) entry which is preliminary data.</text>
</comment>
<reference evidence="1 2" key="1">
    <citation type="submission" date="2015-11" db="EMBL/GenBank/DDBJ databases">
        <title>Expanding the genomic diversity of Burkholderia species for the development of highly accurate diagnostics.</title>
        <authorList>
            <person name="Sahl J."/>
            <person name="Keim P."/>
            <person name="Wagner D."/>
        </authorList>
    </citation>
    <scope>NUCLEOTIDE SEQUENCE [LARGE SCALE GENOMIC DNA]</scope>
    <source>
        <strain evidence="1 2">MSMB2087WGS</strain>
    </source>
</reference>
<sequence>MPLQLQDFITKNGNELKIGPKVFTYLGMTKEGDGPDDVAVASVKSVRATYTAIRCNKARVIGCPNAETWAILSSSGRDIARFAVYEGQLLQLP</sequence>
<proteinExistence type="predicted"/>
<name>A0A119HFI2_9BURK</name>
<dbReference type="RefSeq" id="WP_060192288.1">
    <property type="nucleotide sequence ID" value="NZ_LPHD01000049.1"/>
</dbReference>
<protein>
    <submittedName>
        <fullName evidence="1">Uncharacterized protein</fullName>
    </submittedName>
</protein>
<evidence type="ECO:0000313" key="2">
    <source>
        <dbReference type="Proteomes" id="UP000060630"/>
    </source>
</evidence>